<protein>
    <submittedName>
        <fullName evidence="1">Uncharacterized protein</fullName>
    </submittedName>
</protein>
<keyword evidence="2" id="KW-1185">Reference proteome</keyword>
<dbReference type="AlphaFoldDB" id="A0A7W7VTY0"/>
<dbReference type="Proteomes" id="UP000540506">
    <property type="component" value="Unassembled WGS sequence"/>
</dbReference>
<proteinExistence type="predicted"/>
<organism evidence="1 2">
    <name type="scientific">Kitasatospora kifunensis</name>
    <name type="common">Streptomyces kifunensis</name>
    <dbReference type="NCBI Taxonomy" id="58351"/>
    <lineage>
        <taxon>Bacteria</taxon>
        <taxon>Bacillati</taxon>
        <taxon>Actinomycetota</taxon>
        <taxon>Actinomycetes</taxon>
        <taxon>Kitasatosporales</taxon>
        <taxon>Streptomycetaceae</taxon>
        <taxon>Kitasatospora</taxon>
    </lineage>
</organism>
<sequence length="122" mass="12469">MTVAPDGAGYHNLAGAPVTTQLYLVGQYTCGGCGLTETVTTEQLGGAQPRQDLRRGTPMINREKYPLLGAAADALDAGDSKRADALVRAAEIAGTPAEKAALATTDRLIAAADQLIAGTADQ</sequence>
<dbReference type="EMBL" id="JACHJV010000001">
    <property type="protein sequence ID" value="MBB4922243.1"/>
    <property type="molecule type" value="Genomic_DNA"/>
</dbReference>
<gene>
    <name evidence="1" type="ORF">FHR34_001236</name>
</gene>
<name>A0A7W7VTY0_KITKI</name>
<evidence type="ECO:0000313" key="1">
    <source>
        <dbReference type="EMBL" id="MBB4922243.1"/>
    </source>
</evidence>
<dbReference type="RefSeq" id="WP_184934448.1">
    <property type="nucleotide sequence ID" value="NZ_JACHJV010000001.1"/>
</dbReference>
<accession>A0A7W7VTY0</accession>
<reference evidence="1 2" key="1">
    <citation type="submission" date="2020-08" db="EMBL/GenBank/DDBJ databases">
        <title>Sequencing the genomes of 1000 actinobacteria strains.</title>
        <authorList>
            <person name="Klenk H.-P."/>
        </authorList>
    </citation>
    <scope>NUCLEOTIDE SEQUENCE [LARGE SCALE GENOMIC DNA]</scope>
    <source>
        <strain evidence="1 2">DSM 41654</strain>
    </source>
</reference>
<evidence type="ECO:0000313" key="2">
    <source>
        <dbReference type="Proteomes" id="UP000540506"/>
    </source>
</evidence>
<comment type="caution">
    <text evidence="1">The sequence shown here is derived from an EMBL/GenBank/DDBJ whole genome shotgun (WGS) entry which is preliminary data.</text>
</comment>